<gene>
    <name evidence="4" type="ORF">QOZ88_07145</name>
</gene>
<dbReference type="InterPro" id="IPR018929">
    <property type="entry name" value="DUF2510"/>
</dbReference>
<protein>
    <submittedName>
        <fullName evidence="4">DUF2510 domain-containing protein</fullName>
    </submittedName>
</protein>
<comment type="caution">
    <text evidence="4">The sequence shown here is derived from an EMBL/GenBank/DDBJ whole genome shotgun (WGS) entry which is preliminary data.</text>
</comment>
<evidence type="ECO:0000259" key="3">
    <source>
        <dbReference type="Pfam" id="PF10708"/>
    </source>
</evidence>
<feature type="region of interest" description="Disordered" evidence="1">
    <location>
        <begin position="122"/>
        <end position="157"/>
    </location>
</feature>
<sequence>MSTTPPDGAPETGSSEATNGYGSNDRMPGIAPGAGWYPTPTGEQRYWDGEQWLALPPPTDPAGTSMATSEASMAPERRRVGKWLAIAGAVAVLLGLIGGGIAWKSANDARVAAAEAAAAEEKAAAEEREQQEREDAAAAAAQERRDEGERSARRASVTEIEASVKTMAEGHAADDIIDGPIIDVSCSPVGGGSTDDLTEQTTVFACFVANVDNGDGTMSGYKYNATMNWSSGSFTYGLGAP</sequence>
<feature type="domain" description="DUF2510" evidence="3">
    <location>
        <begin position="34"/>
        <end position="61"/>
    </location>
</feature>
<feature type="compositionally biased region" description="Basic and acidic residues" evidence="1">
    <location>
        <begin position="122"/>
        <end position="152"/>
    </location>
</feature>
<evidence type="ECO:0000256" key="1">
    <source>
        <dbReference type="SAM" id="MobiDB-lite"/>
    </source>
</evidence>
<dbReference type="RefSeq" id="WP_305999103.1">
    <property type="nucleotide sequence ID" value="NZ_JASNFN010000005.1"/>
</dbReference>
<organism evidence="4 5">
    <name type="scientific">Blastococcus carthaginiensis</name>
    <dbReference type="NCBI Taxonomy" id="3050034"/>
    <lineage>
        <taxon>Bacteria</taxon>
        <taxon>Bacillati</taxon>
        <taxon>Actinomycetota</taxon>
        <taxon>Actinomycetes</taxon>
        <taxon>Geodermatophilales</taxon>
        <taxon>Geodermatophilaceae</taxon>
        <taxon>Blastococcus</taxon>
    </lineage>
</organism>
<feature type="region of interest" description="Disordered" evidence="1">
    <location>
        <begin position="1"/>
        <end position="74"/>
    </location>
</feature>
<keyword evidence="2" id="KW-0472">Membrane</keyword>
<name>A0ABT9IBB2_9ACTN</name>
<feature type="compositionally biased region" description="Polar residues" evidence="1">
    <location>
        <begin position="12"/>
        <end position="22"/>
    </location>
</feature>
<feature type="transmembrane region" description="Helical" evidence="2">
    <location>
        <begin position="83"/>
        <end position="103"/>
    </location>
</feature>
<dbReference type="EMBL" id="JASNFN010000005">
    <property type="protein sequence ID" value="MDP5182410.1"/>
    <property type="molecule type" value="Genomic_DNA"/>
</dbReference>
<proteinExistence type="predicted"/>
<dbReference type="Proteomes" id="UP001233673">
    <property type="component" value="Unassembled WGS sequence"/>
</dbReference>
<keyword evidence="5" id="KW-1185">Reference proteome</keyword>
<keyword evidence="2" id="KW-0812">Transmembrane</keyword>
<evidence type="ECO:0000313" key="5">
    <source>
        <dbReference type="Proteomes" id="UP001233673"/>
    </source>
</evidence>
<keyword evidence="2" id="KW-1133">Transmembrane helix</keyword>
<reference evidence="5" key="1">
    <citation type="submission" date="2023-05" db="EMBL/GenBank/DDBJ databases">
        <title>Draft genome of Pseudofrankia sp. BMG5.37.</title>
        <authorList>
            <person name="Gtari M."/>
            <person name="Ghodhbane F."/>
            <person name="Sbissi I."/>
        </authorList>
    </citation>
    <scope>NUCLEOTIDE SEQUENCE [LARGE SCALE GENOMIC DNA]</scope>
    <source>
        <strain evidence="5">BMG 814</strain>
    </source>
</reference>
<accession>A0ABT9IBB2</accession>
<evidence type="ECO:0000256" key="2">
    <source>
        <dbReference type="SAM" id="Phobius"/>
    </source>
</evidence>
<evidence type="ECO:0000313" key="4">
    <source>
        <dbReference type="EMBL" id="MDP5182410.1"/>
    </source>
</evidence>
<dbReference type="Pfam" id="PF10708">
    <property type="entry name" value="DUF2510"/>
    <property type="match status" value="1"/>
</dbReference>